<dbReference type="Pfam" id="PF19816">
    <property type="entry name" value="DUF6299"/>
    <property type="match status" value="1"/>
</dbReference>
<evidence type="ECO:0000259" key="2">
    <source>
        <dbReference type="Pfam" id="PF19816"/>
    </source>
</evidence>
<dbReference type="Proteomes" id="UP000472335">
    <property type="component" value="Unassembled WGS sequence"/>
</dbReference>
<dbReference type="AlphaFoldDB" id="A0A6G4VIY4"/>
<keyword evidence="1" id="KW-0732">Signal</keyword>
<dbReference type="EMBL" id="JAAKZY010000210">
    <property type="protein sequence ID" value="NGO13770.1"/>
    <property type="molecule type" value="Genomic_DNA"/>
</dbReference>
<reference evidence="3 4" key="1">
    <citation type="submission" date="2020-02" db="EMBL/GenBank/DDBJ databases">
        <title>Whole-genome analyses of novel actinobacteria.</title>
        <authorList>
            <person name="Sahin N."/>
            <person name="Gencbay T."/>
        </authorList>
    </citation>
    <scope>NUCLEOTIDE SEQUENCE [LARGE SCALE GENOMIC DNA]</scope>
    <source>
        <strain evidence="3 4">HC44</strain>
    </source>
</reference>
<evidence type="ECO:0000313" key="3">
    <source>
        <dbReference type="EMBL" id="NGO13770.1"/>
    </source>
</evidence>
<name>A0A6G4VIY4_9ACTN</name>
<evidence type="ECO:0000313" key="4">
    <source>
        <dbReference type="Proteomes" id="UP000472335"/>
    </source>
</evidence>
<feature type="signal peptide" evidence="1">
    <location>
        <begin position="1"/>
        <end position="26"/>
    </location>
</feature>
<organism evidence="3 4">
    <name type="scientific">Streptomyces scabichelini</name>
    <dbReference type="NCBI Taxonomy" id="2711217"/>
    <lineage>
        <taxon>Bacteria</taxon>
        <taxon>Bacillati</taxon>
        <taxon>Actinomycetota</taxon>
        <taxon>Actinomycetes</taxon>
        <taxon>Kitasatosporales</taxon>
        <taxon>Streptomycetaceae</taxon>
        <taxon>Streptomyces</taxon>
    </lineage>
</organism>
<dbReference type="InterPro" id="IPR046266">
    <property type="entry name" value="DUF6299"/>
</dbReference>
<feature type="chain" id="PRO_5026333922" description="DUF6299 domain-containing protein" evidence="1">
    <location>
        <begin position="27"/>
        <end position="148"/>
    </location>
</feature>
<gene>
    <name evidence="3" type="ORF">G5C60_40810</name>
</gene>
<protein>
    <recommendedName>
        <fullName evidence="2">DUF6299 domain-containing protein</fullName>
    </recommendedName>
</protein>
<feature type="domain" description="DUF6299" evidence="2">
    <location>
        <begin position="36"/>
        <end position="147"/>
    </location>
</feature>
<accession>A0A6G4VIY4</accession>
<sequence length="148" mass="15276">MFLRQLVGGAAGAVLLLAAPSATALADPAARADAGDMVTIDKIGRVAADGTVTLSGTYRCADGTAPVFVSSSLAQGDISYVQQSIGGTRAVCDGADHRWTNTGQTDPGRFKPGPARVEASVVELRNDGWLPLPHIRVTKEQGISLTES</sequence>
<dbReference type="RefSeq" id="WP_165267508.1">
    <property type="nucleotide sequence ID" value="NZ_JAAKZY010000210.1"/>
</dbReference>
<proteinExistence type="predicted"/>
<comment type="caution">
    <text evidence="3">The sequence shown here is derived from an EMBL/GenBank/DDBJ whole genome shotgun (WGS) entry which is preliminary data.</text>
</comment>
<evidence type="ECO:0000256" key="1">
    <source>
        <dbReference type="SAM" id="SignalP"/>
    </source>
</evidence>
<keyword evidence="4" id="KW-1185">Reference proteome</keyword>